<dbReference type="GeneID" id="93248753"/>
<evidence type="ECO:0000313" key="4">
    <source>
        <dbReference type="EMBL" id="AFX74566.1"/>
    </source>
</evidence>
<dbReference type="PANTHER" id="PTHR11280">
    <property type="entry name" value="GLUCOSAMINE-6-PHOSPHATE ISOMERASE"/>
    <property type="match status" value="1"/>
</dbReference>
<dbReference type="AlphaFoldDB" id="A0AAI8ANE7"/>
<dbReference type="PROSITE" id="PS01161">
    <property type="entry name" value="GLC_GALNAC_ISOMERASE"/>
    <property type="match status" value="1"/>
</dbReference>
<dbReference type="GO" id="GO:0042802">
    <property type="term" value="F:identical protein binding"/>
    <property type="evidence" value="ECO:0007669"/>
    <property type="project" value="TreeGrafter"/>
</dbReference>
<dbReference type="GO" id="GO:0004342">
    <property type="term" value="F:glucosamine-6-phosphate deaminase activity"/>
    <property type="evidence" value="ECO:0007669"/>
    <property type="project" value="InterPro"/>
</dbReference>
<evidence type="ECO:0000256" key="1">
    <source>
        <dbReference type="ARBA" id="ARBA00022801"/>
    </source>
</evidence>
<dbReference type="PANTHER" id="PTHR11280:SF5">
    <property type="entry name" value="GLUCOSAMINE-6-PHOSPHATE ISOMERASE"/>
    <property type="match status" value="1"/>
</dbReference>
<dbReference type="GO" id="GO:0006043">
    <property type="term" value="P:glucosamine catabolic process"/>
    <property type="evidence" value="ECO:0007669"/>
    <property type="project" value="TreeGrafter"/>
</dbReference>
<dbReference type="CDD" id="cd01399">
    <property type="entry name" value="GlcN6P_deaminase"/>
    <property type="match status" value="1"/>
</dbReference>
<protein>
    <submittedName>
        <fullName evidence="4">Glucosamine-6-phosphate deaminase</fullName>
    </submittedName>
</protein>
<dbReference type="SUPFAM" id="SSF100950">
    <property type="entry name" value="NagB/RpiA/CoA transferase-like"/>
    <property type="match status" value="1"/>
</dbReference>
<dbReference type="Pfam" id="PF01182">
    <property type="entry name" value="Glucosamine_iso"/>
    <property type="match status" value="1"/>
</dbReference>
<proteinExistence type="predicted"/>
<dbReference type="Gene3D" id="3.40.50.1360">
    <property type="match status" value="1"/>
</dbReference>
<name>A0AAI8ANE7_MESHY</name>
<evidence type="ECO:0000313" key="5">
    <source>
        <dbReference type="Proteomes" id="UP000009399"/>
    </source>
</evidence>
<dbReference type="InterPro" id="IPR018321">
    <property type="entry name" value="Glucosamine6P_isomerase_CS"/>
</dbReference>
<gene>
    <name evidence="4" type="ORF">MOS_663</name>
</gene>
<evidence type="ECO:0000256" key="2">
    <source>
        <dbReference type="ARBA" id="ARBA00023277"/>
    </source>
</evidence>
<sequence>MIKRNIKVFDNQTRANEFLLDLLTNKIKHKLIKNIGLPTGSTPIEFYKLFANKVNTEKIDVSEITTFNLDEYYRLDPKDEQSYHFFMFKHLFSKIKFKANYFPKSAKYDSQIKAAGGLDFLILGVGNDGHIAFNEPGSLKSSQTRIINLKPETIQANSRFFKSIDEVPKKAITMGLDTIFKAKQIVVLAFGPAKKKALQSFVNSTKFNSQLPISALLNHPNTMILTDQKL</sequence>
<dbReference type="GO" id="GO:0005737">
    <property type="term" value="C:cytoplasm"/>
    <property type="evidence" value="ECO:0007669"/>
    <property type="project" value="TreeGrafter"/>
</dbReference>
<feature type="domain" description="Glucosamine/galactosamine-6-phosphate isomerase" evidence="3">
    <location>
        <begin position="14"/>
        <end position="217"/>
    </location>
</feature>
<evidence type="ECO:0000259" key="3">
    <source>
        <dbReference type="Pfam" id="PF01182"/>
    </source>
</evidence>
<dbReference type="InterPro" id="IPR006148">
    <property type="entry name" value="Glc/Gal-6P_isomerase"/>
</dbReference>
<reference evidence="4 5" key="1">
    <citation type="journal article" date="2013" name="Genome Announc.">
        <title>Complete Genome Sequence of Mycoplasma hyorhinis Strain SK76.</title>
        <authorList>
            <person name="Goodison S."/>
            <person name="Urquidi V."/>
            <person name="Kumar D."/>
            <person name="Reyes L."/>
            <person name="Rosser C.J."/>
        </authorList>
    </citation>
    <scope>NUCLEOTIDE SEQUENCE [LARGE SCALE GENOMIC DNA]</scope>
    <source>
        <strain evidence="4 5">SK76</strain>
    </source>
</reference>
<dbReference type="InterPro" id="IPR037171">
    <property type="entry name" value="NagB/RpiA_transferase-like"/>
</dbReference>
<dbReference type="GO" id="GO:0005975">
    <property type="term" value="P:carbohydrate metabolic process"/>
    <property type="evidence" value="ECO:0007669"/>
    <property type="project" value="InterPro"/>
</dbReference>
<organism evidence="4 5">
    <name type="scientific">Mesomycoplasma hyorhinis SK76</name>
    <dbReference type="NCBI Taxonomy" id="1118964"/>
    <lineage>
        <taxon>Bacteria</taxon>
        <taxon>Bacillati</taxon>
        <taxon>Mycoplasmatota</taxon>
        <taxon>Mycoplasmoidales</taxon>
        <taxon>Metamycoplasmataceae</taxon>
        <taxon>Mesomycoplasma</taxon>
    </lineage>
</organism>
<keyword evidence="1" id="KW-0378">Hydrolase</keyword>
<keyword evidence="2" id="KW-0119">Carbohydrate metabolism</keyword>
<dbReference type="GO" id="GO:0019262">
    <property type="term" value="P:N-acetylneuraminate catabolic process"/>
    <property type="evidence" value="ECO:0007669"/>
    <property type="project" value="TreeGrafter"/>
</dbReference>
<dbReference type="Proteomes" id="UP000009399">
    <property type="component" value="Chromosome"/>
</dbReference>
<dbReference type="KEGG" id="mhs:MOS_663"/>
<dbReference type="RefSeq" id="WP_013302394.1">
    <property type="nucleotide sequence ID" value="NC_019552.1"/>
</dbReference>
<dbReference type="EMBL" id="CP003914">
    <property type="protein sequence ID" value="AFX74566.1"/>
    <property type="molecule type" value="Genomic_DNA"/>
</dbReference>
<dbReference type="InterPro" id="IPR004547">
    <property type="entry name" value="Glucosamine6P_isomerase"/>
</dbReference>
<dbReference type="GO" id="GO:0006046">
    <property type="term" value="P:N-acetylglucosamine catabolic process"/>
    <property type="evidence" value="ECO:0007669"/>
    <property type="project" value="TreeGrafter"/>
</dbReference>
<accession>A0AAI8ANE7</accession>